<dbReference type="Gene3D" id="3.40.50.1000">
    <property type="entry name" value="HAD superfamily/HAD-like"/>
    <property type="match status" value="1"/>
</dbReference>
<dbReference type="EMBL" id="PFSI01000050">
    <property type="protein sequence ID" value="PJC24328.1"/>
    <property type="molecule type" value="Genomic_DNA"/>
</dbReference>
<organism evidence="1 2">
    <name type="scientific">Candidatus Uhrbacteria bacterium CG_4_9_14_0_2_um_filter_41_50</name>
    <dbReference type="NCBI Taxonomy" id="1975031"/>
    <lineage>
        <taxon>Bacteria</taxon>
        <taxon>Candidatus Uhriibacteriota</taxon>
    </lineage>
</organism>
<reference evidence="2" key="1">
    <citation type="submission" date="2017-09" db="EMBL/GenBank/DDBJ databases">
        <title>Depth-based differentiation of microbial function through sediment-hosted aquifers and enrichment of novel symbionts in the deep terrestrial subsurface.</title>
        <authorList>
            <person name="Probst A.J."/>
            <person name="Ladd B."/>
            <person name="Jarett J.K."/>
            <person name="Geller-Mcgrath D.E."/>
            <person name="Sieber C.M.K."/>
            <person name="Emerson J.B."/>
            <person name="Anantharaman K."/>
            <person name="Thomas B.C."/>
            <person name="Malmstrom R."/>
            <person name="Stieglmeier M."/>
            <person name="Klingl A."/>
            <person name="Woyke T."/>
            <person name="Ryan C.M."/>
            <person name="Banfield J.F."/>
        </authorList>
    </citation>
    <scope>NUCLEOTIDE SEQUENCE [LARGE SCALE GENOMIC DNA]</scope>
</reference>
<accession>A0A2M8ENM9</accession>
<comment type="caution">
    <text evidence="1">The sequence shown here is derived from an EMBL/GenBank/DDBJ whole genome shotgun (WGS) entry which is preliminary data.</text>
</comment>
<dbReference type="Pfam" id="PF13242">
    <property type="entry name" value="Hydrolase_like"/>
    <property type="match status" value="1"/>
</dbReference>
<dbReference type="InterPro" id="IPR023214">
    <property type="entry name" value="HAD_sf"/>
</dbReference>
<dbReference type="Proteomes" id="UP000230251">
    <property type="component" value="Unassembled WGS sequence"/>
</dbReference>
<name>A0A2M8ENM9_9BACT</name>
<sequence>MKKEDAIIGDETRDIRAAKKADISSVAVTWGFNSVEALKKIARLYSRFLSGFIEFQLEIAKLVQILLLRFLNFIKGWITTYLAWHIPFRGFILCARQK</sequence>
<dbReference type="AlphaFoldDB" id="A0A2M8ENM9"/>
<evidence type="ECO:0000313" key="1">
    <source>
        <dbReference type="EMBL" id="PJC24328.1"/>
    </source>
</evidence>
<evidence type="ECO:0000313" key="2">
    <source>
        <dbReference type="Proteomes" id="UP000230251"/>
    </source>
</evidence>
<evidence type="ECO:0008006" key="3">
    <source>
        <dbReference type="Google" id="ProtNLM"/>
    </source>
</evidence>
<dbReference type="InterPro" id="IPR036412">
    <property type="entry name" value="HAD-like_sf"/>
</dbReference>
<gene>
    <name evidence="1" type="ORF">CO057_03315</name>
</gene>
<protein>
    <recommendedName>
        <fullName evidence="3">Phosphoglycolate phosphatase</fullName>
    </recommendedName>
</protein>
<dbReference type="SUPFAM" id="SSF56784">
    <property type="entry name" value="HAD-like"/>
    <property type="match status" value="1"/>
</dbReference>
<proteinExistence type="predicted"/>